<feature type="transmembrane region" description="Helical" evidence="14">
    <location>
        <begin position="105"/>
        <end position="123"/>
    </location>
</feature>
<keyword evidence="8" id="KW-0067">ATP-binding</keyword>
<dbReference type="Gene3D" id="1.20.120.160">
    <property type="entry name" value="HPT domain"/>
    <property type="match status" value="1"/>
</dbReference>
<dbReference type="InterPro" id="IPR008207">
    <property type="entry name" value="Sig_transdc_His_kin_Hpt_dom"/>
</dbReference>
<feature type="transmembrane region" description="Helical" evidence="14">
    <location>
        <begin position="159"/>
        <end position="178"/>
    </location>
</feature>
<evidence type="ECO:0000256" key="7">
    <source>
        <dbReference type="ARBA" id="ARBA00022741"/>
    </source>
</evidence>
<dbReference type="SMART" id="SM00387">
    <property type="entry name" value="HATPase_c"/>
    <property type="match status" value="1"/>
</dbReference>
<sequence>MIGLTQIKRFTLSLSLLLCLALSSTVSADTLTVSPSSNNFFYFGSIVGGLVILAAYNLLLFLTSRDYSSLTFSLYTISVLTYLAYGTYDFKPTSVFPYSENINNPSLVLFCIVAIAGFLYHLFTEEEKTPLVKQTHMFVNVLCGLCFTALLAFEVNSPLYYVPLIVVVILSLSALAYISCKHTQTVQSPLFFASLAILLPLIAIFLHLLSIGLFGQAPSFTLFGISLLLFVQSLLFTVALNQKERIKLLAEINDITHDLQTNLLFIEEQNASLDIARKTALKSSNAKSRFLANISHEIRTPLNAIVGFSRELQSANLPTEKKEQINLINFAANNLNALVNDVLDFSKIEAGKLNIKTAEYSPLSLFEELSEVTAKSAQLKHLEFIFETNNLPAKLTGDVLRLKQVLNNLLSNALKFTDTGIIKLSVVSRILQRNKVELIIKVSDTGIGISPENIRKLFSAFSQIDDDVNRQFQGSGLGLVISREIIKMMKGHISIESTEGFGSTFTVAIKQQLASKEQIFDVQSTLRGKHALVFDPLHESRSATAKLLHNIGMRTTSVDSFEYLQALSCQTENKFDYAFFACPQAHSLQRLSILNQVEKFKIKKPVVLYSGIKPLEQHPKFTPDIFAELSLPLTPSKVEQLENTQLKNRINPMQIRMKALPPLKILAVDDLPINLRLLETWLKTTNITLVLANSGHEALEKCADEDFDMILMDIQMPNMDGVVTTSHIRKTDRNMGTPVVALTAHGFNEDREHFLKSGFDDFIAKPIDLSALLDLIEMWCQPPETLPDIILPDGLVEGLQEIKSVDWELAIRRANYNSSAAKELLGEFMIMLPKIMRDIKRQFTQSKTKELQANIHKLHGACCYTGVPQLQKLCFTIERDYKNGITQDLSAQVDMLLNEAERVVIEAREVIKTVEDEAFTNAS</sequence>
<dbReference type="Proteomes" id="UP001165413">
    <property type="component" value="Unassembled WGS sequence"/>
</dbReference>
<dbReference type="SUPFAM" id="SSF47226">
    <property type="entry name" value="Histidine-containing phosphotransfer domain, HPT domain"/>
    <property type="match status" value="1"/>
</dbReference>
<protein>
    <recommendedName>
        <fullName evidence="3">histidine kinase</fullName>
        <ecNumber evidence="3">2.7.13.3</ecNumber>
    </recommendedName>
</protein>
<evidence type="ECO:0000256" key="3">
    <source>
        <dbReference type="ARBA" id="ARBA00012438"/>
    </source>
</evidence>
<proteinExistence type="predicted"/>
<evidence type="ECO:0000256" key="1">
    <source>
        <dbReference type="ARBA" id="ARBA00000085"/>
    </source>
</evidence>
<dbReference type="PRINTS" id="PR00344">
    <property type="entry name" value="BCTRLSENSOR"/>
</dbReference>
<dbReference type="CDD" id="cd17546">
    <property type="entry name" value="REC_hyHK_CKI1_RcsC-like"/>
    <property type="match status" value="1"/>
</dbReference>
<dbReference type="InterPro" id="IPR003594">
    <property type="entry name" value="HATPase_dom"/>
</dbReference>
<dbReference type="SUPFAM" id="SSF52172">
    <property type="entry name" value="CheY-like"/>
    <property type="match status" value="1"/>
</dbReference>
<evidence type="ECO:0000259" key="17">
    <source>
        <dbReference type="PROSITE" id="PS50110"/>
    </source>
</evidence>
<keyword evidence="5 13" id="KW-0597">Phosphoprotein</keyword>
<name>A0AA41WZE1_9ALTE</name>
<gene>
    <name evidence="19" type="ORF">NLF92_10030</name>
</gene>
<dbReference type="InterPro" id="IPR011623">
    <property type="entry name" value="7TMR_DISM_rcpt_extracell_dom1"/>
</dbReference>
<dbReference type="SUPFAM" id="SSF47384">
    <property type="entry name" value="Homodimeric domain of signal transducing histidine kinase"/>
    <property type="match status" value="1"/>
</dbReference>
<keyword evidence="4" id="KW-1003">Cell membrane</keyword>
<feature type="transmembrane region" description="Helical" evidence="14">
    <location>
        <begin position="67"/>
        <end position="85"/>
    </location>
</feature>
<evidence type="ECO:0000313" key="19">
    <source>
        <dbReference type="EMBL" id="MCP3429282.1"/>
    </source>
</evidence>
<dbReference type="PANTHER" id="PTHR45339">
    <property type="entry name" value="HYBRID SIGNAL TRANSDUCTION HISTIDINE KINASE J"/>
    <property type="match status" value="1"/>
</dbReference>
<reference evidence="19" key="1">
    <citation type="submission" date="2022-07" db="EMBL/GenBank/DDBJ databases">
        <title>Characterization of the Novel Bacterium Alteromonas immobilis LMIT006 and Alteromonas gregis LMIT007.</title>
        <authorList>
            <person name="Lin X."/>
        </authorList>
    </citation>
    <scope>NUCLEOTIDE SEQUENCE</scope>
    <source>
        <strain evidence="19">LMIT007</strain>
    </source>
</reference>
<feature type="signal peptide" evidence="15">
    <location>
        <begin position="1"/>
        <end position="28"/>
    </location>
</feature>
<evidence type="ECO:0000256" key="2">
    <source>
        <dbReference type="ARBA" id="ARBA00004651"/>
    </source>
</evidence>
<evidence type="ECO:0000256" key="8">
    <source>
        <dbReference type="ARBA" id="ARBA00022840"/>
    </source>
</evidence>
<evidence type="ECO:0000256" key="11">
    <source>
        <dbReference type="ARBA" id="ARBA00023136"/>
    </source>
</evidence>
<evidence type="ECO:0000256" key="9">
    <source>
        <dbReference type="ARBA" id="ARBA00022989"/>
    </source>
</evidence>
<comment type="catalytic activity">
    <reaction evidence="1">
        <text>ATP + protein L-histidine = ADP + protein N-phospho-L-histidine.</text>
        <dbReference type="EC" id="2.7.13.3"/>
    </reaction>
</comment>
<keyword evidence="6 14" id="KW-0812">Transmembrane</keyword>
<dbReference type="Pfam" id="PF02518">
    <property type="entry name" value="HATPase_c"/>
    <property type="match status" value="1"/>
</dbReference>
<accession>A0AA41WZE1</accession>
<feature type="modified residue" description="4-aspartylphosphate" evidence="13">
    <location>
        <position position="713"/>
    </location>
</feature>
<evidence type="ECO:0000256" key="6">
    <source>
        <dbReference type="ARBA" id="ARBA00022692"/>
    </source>
</evidence>
<evidence type="ECO:0000256" key="12">
    <source>
        <dbReference type="PROSITE-ProRule" id="PRU00110"/>
    </source>
</evidence>
<dbReference type="InterPro" id="IPR004358">
    <property type="entry name" value="Sig_transdc_His_kin-like_C"/>
</dbReference>
<dbReference type="PROSITE" id="PS50109">
    <property type="entry name" value="HIS_KIN"/>
    <property type="match status" value="1"/>
</dbReference>
<keyword evidence="10" id="KW-0902">Two-component regulatory system</keyword>
<organism evidence="19 20">
    <name type="scientific">Opacimonas viscosa</name>
    <dbReference type="NCBI Taxonomy" id="2961944"/>
    <lineage>
        <taxon>Bacteria</taxon>
        <taxon>Pseudomonadati</taxon>
        <taxon>Pseudomonadota</taxon>
        <taxon>Gammaproteobacteria</taxon>
        <taxon>Alteromonadales</taxon>
        <taxon>Alteromonadaceae</taxon>
        <taxon>Opacimonas</taxon>
    </lineage>
</organism>
<dbReference type="Gene3D" id="1.10.287.130">
    <property type="match status" value="1"/>
</dbReference>
<dbReference type="Gene3D" id="3.30.565.10">
    <property type="entry name" value="Histidine kinase-like ATPase, C-terminal domain"/>
    <property type="match status" value="1"/>
</dbReference>
<feature type="domain" description="Histidine kinase" evidence="16">
    <location>
        <begin position="293"/>
        <end position="513"/>
    </location>
</feature>
<keyword evidence="7" id="KW-0547">Nucleotide-binding</keyword>
<evidence type="ECO:0000313" key="20">
    <source>
        <dbReference type="Proteomes" id="UP001165413"/>
    </source>
</evidence>
<keyword evidence="20" id="KW-1185">Reference proteome</keyword>
<evidence type="ECO:0000256" key="14">
    <source>
        <dbReference type="SAM" id="Phobius"/>
    </source>
</evidence>
<feature type="transmembrane region" description="Helical" evidence="14">
    <location>
        <begin position="38"/>
        <end position="60"/>
    </location>
</feature>
<feature type="domain" description="Response regulatory" evidence="17">
    <location>
        <begin position="664"/>
        <end position="780"/>
    </location>
</feature>
<feature type="chain" id="PRO_5041417471" description="histidine kinase" evidence="15">
    <location>
        <begin position="29"/>
        <end position="923"/>
    </location>
</feature>
<dbReference type="PROSITE" id="PS50894">
    <property type="entry name" value="HPT"/>
    <property type="match status" value="1"/>
</dbReference>
<dbReference type="FunFam" id="3.30.565.10:FF:000010">
    <property type="entry name" value="Sensor histidine kinase RcsC"/>
    <property type="match status" value="1"/>
</dbReference>
<dbReference type="InterPro" id="IPR036641">
    <property type="entry name" value="HPT_dom_sf"/>
</dbReference>
<evidence type="ECO:0000259" key="16">
    <source>
        <dbReference type="PROSITE" id="PS50109"/>
    </source>
</evidence>
<dbReference type="InterPro" id="IPR011006">
    <property type="entry name" value="CheY-like_superfamily"/>
</dbReference>
<evidence type="ECO:0000256" key="5">
    <source>
        <dbReference type="ARBA" id="ARBA00022553"/>
    </source>
</evidence>
<keyword evidence="11 14" id="KW-0472">Membrane</keyword>
<dbReference type="GO" id="GO:0005524">
    <property type="term" value="F:ATP binding"/>
    <property type="evidence" value="ECO:0007669"/>
    <property type="project" value="UniProtKB-KW"/>
</dbReference>
<dbReference type="Pfam" id="PF01627">
    <property type="entry name" value="Hpt"/>
    <property type="match status" value="1"/>
</dbReference>
<dbReference type="Pfam" id="PF07695">
    <property type="entry name" value="7TMR-DISM_7TM"/>
    <property type="match status" value="1"/>
</dbReference>
<evidence type="ECO:0000256" key="10">
    <source>
        <dbReference type="ARBA" id="ARBA00023012"/>
    </source>
</evidence>
<feature type="transmembrane region" description="Helical" evidence="14">
    <location>
        <begin position="135"/>
        <end position="153"/>
    </location>
</feature>
<feature type="modified residue" description="Phosphohistidine" evidence="12">
    <location>
        <position position="856"/>
    </location>
</feature>
<evidence type="ECO:0000259" key="18">
    <source>
        <dbReference type="PROSITE" id="PS50894"/>
    </source>
</evidence>
<dbReference type="RefSeq" id="WP_254101424.1">
    <property type="nucleotide sequence ID" value="NZ_JANATA010000018.1"/>
</dbReference>
<comment type="caution">
    <text evidence="19">The sequence shown here is derived from an EMBL/GenBank/DDBJ whole genome shotgun (WGS) entry which is preliminary data.</text>
</comment>
<dbReference type="EMBL" id="JANATA010000018">
    <property type="protein sequence ID" value="MCP3429282.1"/>
    <property type="molecule type" value="Genomic_DNA"/>
</dbReference>
<dbReference type="Pfam" id="PF00072">
    <property type="entry name" value="Response_reg"/>
    <property type="match status" value="1"/>
</dbReference>
<dbReference type="InterPro" id="IPR036097">
    <property type="entry name" value="HisK_dim/P_sf"/>
</dbReference>
<dbReference type="InterPro" id="IPR005467">
    <property type="entry name" value="His_kinase_dom"/>
</dbReference>
<feature type="transmembrane region" description="Helical" evidence="14">
    <location>
        <begin position="190"/>
        <end position="214"/>
    </location>
</feature>
<dbReference type="PANTHER" id="PTHR45339:SF1">
    <property type="entry name" value="HYBRID SIGNAL TRANSDUCTION HISTIDINE KINASE J"/>
    <property type="match status" value="1"/>
</dbReference>
<dbReference type="PROSITE" id="PS50110">
    <property type="entry name" value="RESPONSE_REGULATORY"/>
    <property type="match status" value="1"/>
</dbReference>
<comment type="subcellular location">
    <subcellularLocation>
        <location evidence="2">Cell membrane</location>
        <topology evidence="2">Multi-pass membrane protein</topology>
    </subcellularLocation>
</comment>
<dbReference type="InterPro" id="IPR003661">
    <property type="entry name" value="HisK_dim/P_dom"/>
</dbReference>
<dbReference type="GO" id="GO:0000155">
    <property type="term" value="F:phosphorelay sensor kinase activity"/>
    <property type="evidence" value="ECO:0007669"/>
    <property type="project" value="InterPro"/>
</dbReference>
<keyword evidence="9 14" id="KW-1133">Transmembrane helix</keyword>
<dbReference type="SUPFAM" id="SSF55874">
    <property type="entry name" value="ATPase domain of HSP90 chaperone/DNA topoisomerase II/histidine kinase"/>
    <property type="match status" value="1"/>
</dbReference>
<dbReference type="SMART" id="SM00448">
    <property type="entry name" value="REC"/>
    <property type="match status" value="1"/>
</dbReference>
<evidence type="ECO:0000256" key="13">
    <source>
        <dbReference type="PROSITE-ProRule" id="PRU00169"/>
    </source>
</evidence>
<dbReference type="InterPro" id="IPR036890">
    <property type="entry name" value="HATPase_C_sf"/>
</dbReference>
<feature type="domain" description="HPt" evidence="18">
    <location>
        <begin position="817"/>
        <end position="914"/>
    </location>
</feature>
<evidence type="ECO:0000256" key="15">
    <source>
        <dbReference type="SAM" id="SignalP"/>
    </source>
</evidence>
<dbReference type="Pfam" id="PF00512">
    <property type="entry name" value="HisKA"/>
    <property type="match status" value="1"/>
</dbReference>
<dbReference type="AlphaFoldDB" id="A0AA41WZE1"/>
<keyword evidence="15" id="KW-0732">Signal</keyword>
<dbReference type="Gene3D" id="3.40.50.2300">
    <property type="match status" value="1"/>
</dbReference>
<dbReference type="InterPro" id="IPR001789">
    <property type="entry name" value="Sig_transdc_resp-reg_receiver"/>
</dbReference>
<evidence type="ECO:0000256" key="4">
    <source>
        <dbReference type="ARBA" id="ARBA00022475"/>
    </source>
</evidence>
<dbReference type="CDD" id="cd16922">
    <property type="entry name" value="HATPase_EvgS-ArcB-TorS-like"/>
    <property type="match status" value="1"/>
</dbReference>
<dbReference type="GO" id="GO:0005886">
    <property type="term" value="C:plasma membrane"/>
    <property type="evidence" value="ECO:0007669"/>
    <property type="project" value="UniProtKB-SubCell"/>
</dbReference>
<dbReference type="CDD" id="cd00082">
    <property type="entry name" value="HisKA"/>
    <property type="match status" value="1"/>
</dbReference>
<dbReference type="EC" id="2.7.13.3" evidence="3"/>
<dbReference type="SMART" id="SM00388">
    <property type="entry name" value="HisKA"/>
    <property type="match status" value="1"/>
</dbReference>